<protein>
    <submittedName>
        <fullName evidence="3">Uncharacterized protein</fullName>
    </submittedName>
</protein>
<accession>A0ABP7UZR6</accession>
<comment type="caution">
    <text evidence="3">The sequence shown here is derived from an EMBL/GenBank/DDBJ whole genome shotgun (WGS) entry which is preliminary data.</text>
</comment>
<feature type="region of interest" description="Disordered" evidence="1">
    <location>
        <begin position="115"/>
        <end position="143"/>
    </location>
</feature>
<evidence type="ECO:0000256" key="2">
    <source>
        <dbReference type="SAM" id="SignalP"/>
    </source>
</evidence>
<gene>
    <name evidence="3" type="ORF">GCM10022388_23760</name>
</gene>
<feature type="chain" id="PRO_5045596217" evidence="2">
    <location>
        <begin position="21"/>
        <end position="143"/>
    </location>
</feature>
<feature type="signal peptide" evidence="2">
    <location>
        <begin position="1"/>
        <end position="20"/>
    </location>
</feature>
<evidence type="ECO:0000313" key="4">
    <source>
        <dbReference type="Proteomes" id="UP001500426"/>
    </source>
</evidence>
<evidence type="ECO:0000313" key="3">
    <source>
        <dbReference type="EMBL" id="GAA4056391.1"/>
    </source>
</evidence>
<dbReference type="EMBL" id="BAABCS010000020">
    <property type="protein sequence ID" value="GAA4056391.1"/>
    <property type="molecule type" value="Genomic_DNA"/>
</dbReference>
<organism evidence="3 4">
    <name type="scientific">Flavobacterium chungnamense</name>
    <dbReference type="NCBI Taxonomy" id="706182"/>
    <lineage>
        <taxon>Bacteria</taxon>
        <taxon>Pseudomonadati</taxon>
        <taxon>Bacteroidota</taxon>
        <taxon>Flavobacteriia</taxon>
        <taxon>Flavobacteriales</taxon>
        <taxon>Flavobacteriaceae</taxon>
        <taxon>Flavobacterium</taxon>
    </lineage>
</organism>
<keyword evidence="2" id="KW-0732">Signal</keyword>
<dbReference type="RefSeq" id="WP_345094876.1">
    <property type="nucleotide sequence ID" value="NZ_BAABCS010000020.1"/>
</dbReference>
<dbReference type="Proteomes" id="UP001500426">
    <property type="component" value="Unassembled WGS sequence"/>
</dbReference>
<reference evidence="4" key="1">
    <citation type="journal article" date="2019" name="Int. J. Syst. Evol. Microbiol.">
        <title>The Global Catalogue of Microorganisms (GCM) 10K type strain sequencing project: providing services to taxonomists for standard genome sequencing and annotation.</title>
        <authorList>
            <consortium name="The Broad Institute Genomics Platform"/>
            <consortium name="The Broad Institute Genome Sequencing Center for Infectious Disease"/>
            <person name="Wu L."/>
            <person name="Ma J."/>
        </authorList>
    </citation>
    <scope>NUCLEOTIDE SEQUENCE [LARGE SCALE GENOMIC DNA]</scope>
    <source>
        <strain evidence="4">JCM 17068</strain>
    </source>
</reference>
<evidence type="ECO:0000256" key="1">
    <source>
        <dbReference type="SAM" id="MobiDB-lite"/>
    </source>
</evidence>
<feature type="compositionally biased region" description="Basic residues" evidence="1">
    <location>
        <begin position="130"/>
        <end position="143"/>
    </location>
</feature>
<proteinExistence type="predicted"/>
<keyword evidence="4" id="KW-1185">Reference proteome</keyword>
<name>A0ABP7UZR6_9FLAO</name>
<sequence length="143" mass="17050">MKLKLFIFSLLFIATSTIQGQTEVKITFGTPPEWAPANRVETQYYYLPDIDAYYDIPSARFIYIKNGKWIRATSLPYRYRNYNLRGGNIIYLTDYRGNTPYQYYKNHKIKYPKKAHSTKVYVVKKEKKEKGKKNPKKEKNKKD</sequence>